<gene>
    <name evidence="1" type="ORF">TSUD_242780</name>
</gene>
<accession>A0A2Z6MXZ5</accession>
<organism evidence="1 2">
    <name type="scientific">Trifolium subterraneum</name>
    <name type="common">Subterranean clover</name>
    <dbReference type="NCBI Taxonomy" id="3900"/>
    <lineage>
        <taxon>Eukaryota</taxon>
        <taxon>Viridiplantae</taxon>
        <taxon>Streptophyta</taxon>
        <taxon>Embryophyta</taxon>
        <taxon>Tracheophyta</taxon>
        <taxon>Spermatophyta</taxon>
        <taxon>Magnoliopsida</taxon>
        <taxon>eudicotyledons</taxon>
        <taxon>Gunneridae</taxon>
        <taxon>Pentapetalae</taxon>
        <taxon>rosids</taxon>
        <taxon>fabids</taxon>
        <taxon>Fabales</taxon>
        <taxon>Fabaceae</taxon>
        <taxon>Papilionoideae</taxon>
        <taxon>50 kb inversion clade</taxon>
        <taxon>NPAAA clade</taxon>
        <taxon>Hologalegina</taxon>
        <taxon>IRL clade</taxon>
        <taxon>Trifolieae</taxon>
        <taxon>Trifolium</taxon>
    </lineage>
</organism>
<dbReference type="Proteomes" id="UP000242715">
    <property type="component" value="Unassembled WGS sequence"/>
</dbReference>
<evidence type="ECO:0000313" key="1">
    <source>
        <dbReference type="EMBL" id="GAU21707.1"/>
    </source>
</evidence>
<dbReference type="AlphaFoldDB" id="A0A2Z6MXZ5"/>
<evidence type="ECO:0000313" key="2">
    <source>
        <dbReference type="Proteomes" id="UP000242715"/>
    </source>
</evidence>
<sequence length="117" mass="12972">MLEFILRNKEISNHVLNDNLTKHVPGVSSDPIDVDKFVNNVVDNEVEMVDDTSSDASEFVNNAQLENFVDQEQALVVAPHDPVALPTHSPQPEPTLSQKRRLLAIAPPTQLLKPTLL</sequence>
<protein>
    <submittedName>
        <fullName evidence="1">Uncharacterized protein</fullName>
    </submittedName>
</protein>
<keyword evidence="2" id="KW-1185">Reference proteome</keyword>
<proteinExistence type="predicted"/>
<reference evidence="2" key="1">
    <citation type="journal article" date="2017" name="Front. Plant Sci.">
        <title>Climate Clever Clovers: New Paradigm to Reduce the Environmental Footprint of Ruminants by Breeding Low Methanogenic Forages Utilizing Haplotype Variation.</title>
        <authorList>
            <person name="Kaur P."/>
            <person name="Appels R."/>
            <person name="Bayer P.E."/>
            <person name="Keeble-Gagnere G."/>
            <person name="Wang J."/>
            <person name="Hirakawa H."/>
            <person name="Shirasawa K."/>
            <person name="Vercoe P."/>
            <person name="Stefanova K."/>
            <person name="Durmic Z."/>
            <person name="Nichols P."/>
            <person name="Revell C."/>
            <person name="Isobe S.N."/>
            <person name="Edwards D."/>
            <person name="Erskine W."/>
        </authorList>
    </citation>
    <scope>NUCLEOTIDE SEQUENCE [LARGE SCALE GENOMIC DNA]</scope>
    <source>
        <strain evidence="2">cv. Daliak</strain>
    </source>
</reference>
<name>A0A2Z6MXZ5_TRISU</name>
<dbReference type="EMBL" id="DF973235">
    <property type="protein sequence ID" value="GAU21707.1"/>
    <property type="molecule type" value="Genomic_DNA"/>
</dbReference>